<feature type="transmembrane region" description="Helical" evidence="6">
    <location>
        <begin position="371"/>
        <end position="391"/>
    </location>
</feature>
<reference evidence="8" key="1">
    <citation type="submission" date="2017-03" db="EMBL/GenBank/DDBJ databases">
        <title>Novel pathways for hydrocarbon cycling and metabolic interdependencies in hydrothermal sediment communities.</title>
        <authorList>
            <person name="Dombrowski N."/>
            <person name="Seitz K."/>
            <person name="Teske A."/>
            <person name="Baker B."/>
        </authorList>
    </citation>
    <scope>NUCLEOTIDE SEQUENCE [LARGE SCALE GENOMIC DNA]</scope>
</reference>
<dbReference type="InterPro" id="IPR050833">
    <property type="entry name" value="Poly_Biosynth_Transport"/>
</dbReference>
<feature type="transmembrane region" description="Helical" evidence="6">
    <location>
        <begin position="189"/>
        <end position="208"/>
    </location>
</feature>
<evidence type="ECO:0000256" key="5">
    <source>
        <dbReference type="ARBA" id="ARBA00023136"/>
    </source>
</evidence>
<name>A0A1W9NZL4_UNCC3</name>
<feature type="transmembrane region" description="Helical" evidence="6">
    <location>
        <begin position="121"/>
        <end position="148"/>
    </location>
</feature>
<dbReference type="AlphaFoldDB" id="A0A1W9NZL4"/>
<evidence type="ECO:0000313" key="7">
    <source>
        <dbReference type="EMBL" id="OQX51529.1"/>
    </source>
</evidence>
<protein>
    <recommendedName>
        <fullName evidence="9">Polysaccharide biosynthesis protein C-terminal domain-containing protein</fullName>
    </recommendedName>
</protein>
<feature type="transmembrane region" description="Helical" evidence="6">
    <location>
        <begin position="23"/>
        <end position="46"/>
    </location>
</feature>
<dbReference type="EMBL" id="MZGJ01000002">
    <property type="protein sequence ID" value="OQX51529.1"/>
    <property type="molecule type" value="Genomic_DNA"/>
</dbReference>
<keyword evidence="2" id="KW-1003">Cell membrane</keyword>
<keyword evidence="5 6" id="KW-0472">Membrane</keyword>
<dbReference type="PANTHER" id="PTHR30250">
    <property type="entry name" value="PST FAMILY PREDICTED COLANIC ACID TRANSPORTER"/>
    <property type="match status" value="1"/>
</dbReference>
<dbReference type="Proteomes" id="UP000192520">
    <property type="component" value="Unassembled WGS sequence"/>
</dbReference>
<comment type="subcellular location">
    <subcellularLocation>
        <location evidence="1">Cell membrane</location>
        <topology evidence="1">Multi-pass membrane protein</topology>
    </subcellularLocation>
</comment>
<dbReference type="Pfam" id="PF01943">
    <property type="entry name" value="Polysacc_synt"/>
    <property type="match status" value="1"/>
</dbReference>
<feature type="transmembrane region" description="Helical" evidence="6">
    <location>
        <begin position="98"/>
        <end position="115"/>
    </location>
</feature>
<dbReference type="PANTHER" id="PTHR30250:SF11">
    <property type="entry name" value="O-ANTIGEN TRANSPORTER-RELATED"/>
    <property type="match status" value="1"/>
</dbReference>
<accession>A0A1W9NZL4</accession>
<dbReference type="GO" id="GO:0005886">
    <property type="term" value="C:plasma membrane"/>
    <property type="evidence" value="ECO:0007669"/>
    <property type="project" value="UniProtKB-SubCell"/>
</dbReference>
<evidence type="ECO:0000256" key="3">
    <source>
        <dbReference type="ARBA" id="ARBA00022692"/>
    </source>
</evidence>
<keyword evidence="3 6" id="KW-0812">Transmembrane</keyword>
<evidence type="ECO:0000256" key="4">
    <source>
        <dbReference type="ARBA" id="ARBA00022989"/>
    </source>
</evidence>
<dbReference type="STRING" id="1968527.B5M47_00255"/>
<gene>
    <name evidence="7" type="ORF">B5M47_00255</name>
</gene>
<evidence type="ECO:0000256" key="6">
    <source>
        <dbReference type="SAM" id="Phobius"/>
    </source>
</evidence>
<evidence type="ECO:0000313" key="8">
    <source>
        <dbReference type="Proteomes" id="UP000192520"/>
    </source>
</evidence>
<organism evidence="7 8">
    <name type="scientific">candidate division CPR3 bacterium 4484_211</name>
    <dbReference type="NCBI Taxonomy" id="1968527"/>
    <lineage>
        <taxon>Bacteria</taxon>
        <taxon>Bacteria division CPR3</taxon>
    </lineage>
</organism>
<proteinExistence type="predicted"/>
<feature type="transmembrane region" description="Helical" evidence="6">
    <location>
        <begin position="259"/>
        <end position="284"/>
    </location>
</feature>
<dbReference type="InterPro" id="IPR002797">
    <property type="entry name" value="Polysacc_synth"/>
</dbReference>
<sequence>MAIFKSVFSFLKKEKTIIDQSGYLLLADIIGTIVSFTSNFFLSLVLGPAGFGTLKTVASFFENFPVRMGFNTTLIKYLPELEAQNSLGKIKCLLKSFLKIRLIIVLITAVIFFLLRRQLSLWLLGTCTYNNLICAGIILFIVAFSDLFRPCVIGFRNYRLYVNINFLISTLRNVLALALALIWGITGAIFGLSLGIIPGLGLCLKFLFQKKIFSVQKEKIDTWQIIKHYSLPTYFVNLTGLAGSLIVPLLALFYKQEIIGYYSFAMMISSNIALISGAIGQIFFPEVALEHFKNGASGSLRKLKRVLVLFLLACIIIIPLGIGISKPLILRYSPAYSSAIPIVRSLFLIYCLIGALSLVTAYYTAVGENKVAAMVSLFSSVVLFSLSFWMLKLVK</sequence>
<feature type="transmembrane region" description="Helical" evidence="6">
    <location>
        <begin position="305"/>
        <end position="325"/>
    </location>
</feature>
<evidence type="ECO:0000256" key="1">
    <source>
        <dbReference type="ARBA" id="ARBA00004651"/>
    </source>
</evidence>
<comment type="caution">
    <text evidence="7">The sequence shown here is derived from an EMBL/GenBank/DDBJ whole genome shotgun (WGS) entry which is preliminary data.</text>
</comment>
<evidence type="ECO:0000256" key="2">
    <source>
        <dbReference type="ARBA" id="ARBA00022475"/>
    </source>
</evidence>
<feature type="transmembrane region" description="Helical" evidence="6">
    <location>
        <begin position="229"/>
        <end position="253"/>
    </location>
</feature>
<keyword evidence="4 6" id="KW-1133">Transmembrane helix</keyword>
<feature type="transmembrane region" description="Helical" evidence="6">
    <location>
        <begin position="345"/>
        <end position="364"/>
    </location>
</feature>
<evidence type="ECO:0008006" key="9">
    <source>
        <dbReference type="Google" id="ProtNLM"/>
    </source>
</evidence>